<dbReference type="CDD" id="cd03801">
    <property type="entry name" value="GT4_PimA-like"/>
    <property type="match status" value="1"/>
</dbReference>
<gene>
    <name evidence="4" type="ORF">H6G24_32865</name>
</gene>
<dbReference type="PANTHER" id="PTHR46401">
    <property type="entry name" value="GLYCOSYLTRANSFERASE WBBK-RELATED"/>
    <property type="match status" value="1"/>
</dbReference>
<dbReference type="SUPFAM" id="SSF53756">
    <property type="entry name" value="UDP-Glycosyltransferase/glycogen phosphorylase"/>
    <property type="match status" value="1"/>
</dbReference>
<protein>
    <submittedName>
        <fullName evidence="4">Glycosyltransferase family 4 protein</fullName>
    </submittedName>
</protein>
<dbReference type="Pfam" id="PF00534">
    <property type="entry name" value="Glycos_transf_1"/>
    <property type="match status" value="1"/>
</dbReference>
<evidence type="ECO:0000313" key="4">
    <source>
        <dbReference type="EMBL" id="MBD2200206.1"/>
    </source>
</evidence>
<comment type="caution">
    <text evidence="4">The sequence shown here is derived from an EMBL/GenBank/DDBJ whole genome shotgun (WGS) entry which is preliminary data.</text>
</comment>
<evidence type="ECO:0000259" key="2">
    <source>
        <dbReference type="Pfam" id="PF00534"/>
    </source>
</evidence>
<dbReference type="Gene3D" id="3.40.50.2000">
    <property type="entry name" value="Glycogen Phosphorylase B"/>
    <property type="match status" value="2"/>
</dbReference>
<sequence length="390" mass="43458">MSKCIVITYPHSLSTPGGGTRSCLQIAHQLQQMGNEVIIVSVSSDAATDKLKGKPVQVLPAAPSRLHHFLDSIPVAKIVKKLLEEKQVDAVLSWEHEAAFLPEVLKSKKVVFGMIAAHPSYTTWVHRQTKFRFMKQLSDRWFRWRLFKCADVIFVSSNFTRQELLNLFAVKAEKIQITHRGIDAEFSKVARSPKQSISNLIFYGSFAPPKGVFDAIAALGKVAAKGYKHWNLKLAGWDYEQEVKQAIAENNIENQVLMLGQLNSRELVRELSNTELAILPSRMESFGRAIAEAQASGLPVVSYDCGSIPEIVDNGVTGWLVPAERVDLLADAIIEAMENPDKTFQMGMAGRDRVMQKFSWEQTATAIISGIENAQQQITIQNSKFSLGKF</sequence>
<feature type="domain" description="Glycosyl transferase family 1" evidence="2">
    <location>
        <begin position="200"/>
        <end position="352"/>
    </location>
</feature>
<dbReference type="InterPro" id="IPR001296">
    <property type="entry name" value="Glyco_trans_1"/>
</dbReference>
<dbReference type="Proteomes" id="UP000658514">
    <property type="component" value="Unassembled WGS sequence"/>
</dbReference>
<name>A0ABR8AJR3_9CYAN</name>
<accession>A0ABR8AJR3</accession>
<evidence type="ECO:0000256" key="1">
    <source>
        <dbReference type="ARBA" id="ARBA00022679"/>
    </source>
</evidence>
<evidence type="ECO:0000313" key="5">
    <source>
        <dbReference type="Proteomes" id="UP000658514"/>
    </source>
</evidence>
<dbReference type="EMBL" id="JACJQH010000080">
    <property type="protein sequence ID" value="MBD2200206.1"/>
    <property type="molecule type" value="Genomic_DNA"/>
</dbReference>
<dbReference type="InterPro" id="IPR028098">
    <property type="entry name" value="Glyco_trans_4-like_N"/>
</dbReference>
<proteinExistence type="predicted"/>
<dbReference type="Pfam" id="PF13439">
    <property type="entry name" value="Glyco_transf_4"/>
    <property type="match status" value="1"/>
</dbReference>
<evidence type="ECO:0000259" key="3">
    <source>
        <dbReference type="Pfam" id="PF13439"/>
    </source>
</evidence>
<reference evidence="4 5" key="1">
    <citation type="journal article" date="2020" name="ISME J.">
        <title>Comparative genomics reveals insights into cyanobacterial evolution and habitat adaptation.</title>
        <authorList>
            <person name="Chen M.Y."/>
            <person name="Teng W.K."/>
            <person name="Zhao L."/>
            <person name="Hu C.X."/>
            <person name="Zhou Y.K."/>
            <person name="Han B.P."/>
            <person name="Song L.R."/>
            <person name="Shu W.S."/>
        </authorList>
    </citation>
    <scope>NUCLEOTIDE SEQUENCE [LARGE SCALE GENOMIC DNA]</scope>
    <source>
        <strain evidence="4 5">FACHB-288</strain>
    </source>
</reference>
<organism evidence="4 5">
    <name type="scientific">Calothrix parietina FACHB-288</name>
    <dbReference type="NCBI Taxonomy" id="2692896"/>
    <lineage>
        <taxon>Bacteria</taxon>
        <taxon>Bacillati</taxon>
        <taxon>Cyanobacteriota</taxon>
        <taxon>Cyanophyceae</taxon>
        <taxon>Nostocales</taxon>
        <taxon>Calotrichaceae</taxon>
        <taxon>Calothrix</taxon>
    </lineage>
</organism>
<dbReference type="RefSeq" id="WP_190550783.1">
    <property type="nucleotide sequence ID" value="NZ_CAWPNO010000118.1"/>
</dbReference>
<dbReference type="PANTHER" id="PTHR46401:SF2">
    <property type="entry name" value="GLYCOSYLTRANSFERASE WBBK-RELATED"/>
    <property type="match status" value="1"/>
</dbReference>
<keyword evidence="5" id="KW-1185">Reference proteome</keyword>
<keyword evidence="1" id="KW-0808">Transferase</keyword>
<feature type="domain" description="Glycosyltransferase subfamily 4-like N-terminal" evidence="3">
    <location>
        <begin position="16"/>
        <end position="185"/>
    </location>
</feature>